<dbReference type="InterPro" id="IPR009061">
    <property type="entry name" value="DNA-bd_dom_put_sf"/>
</dbReference>
<dbReference type="Pfam" id="PF00376">
    <property type="entry name" value="MerR"/>
    <property type="match status" value="1"/>
</dbReference>
<reference evidence="6 7" key="1">
    <citation type="submission" date="2024-09" db="EMBL/GenBank/DDBJ databases">
        <title>Novel species of the genus Pelomonas and Roseateles isolated from streams.</title>
        <authorList>
            <person name="Lu H."/>
        </authorList>
    </citation>
    <scope>NUCLEOTIDE SEQUENCE [LARGE SCALE GENOMIC DNA]</scope>
    <source>
        <strain evidence="6 7">BYS96W</strain>
    </source>
</reference>
<dbReference type="InterPro" id="IPR011791">
    <property type="entry name" value="CadR-PbrR"/>
</dbReference>
<dbReference type="InterPro" id="IPR015358">
    <property type="entry name" value="Tscrpt_reg_MerR_DNA-bd"/>
</dbReference>
<accession>A0ABW7G9G8</accession>
<dbReference type="Gene3D" id="1.10.1660.10">
    <property type="match status" value="1"/>
</dbReference>
<dbReference type="Pfam" id="PF09278">
    <property type="entry name" value="MerR-DNA-bind"/>
    <property type="match status" value="1"/>
</dbReference>
<protein>
    <submittedName>
        <fullName evidence="6">Cd(II)/Pb(II)-responsive transcriptional regulator</fullName>
    </submittedName>
</protein>
<dbReference type="InterPro" id="IPR000551">
    <property type="entry name" value="MerR-type_HTH_dom"/>
</dbReference>
<feature type="domain" description="HTH merR-type" evidence="5">
    <location>
        <begin position="1"/>
        <end position="69"/>
    </location>
</feature>
<dbReference type="SMART" id="SM00422">
    <property type="entry name" value="HTH_MERR"/>
    <property type="match status" value="1"/>
</dbReference>
<name>A0ABW7G9G8_9BURK</name>
<sequence length="150" mass="17020">MKIGELATATETAIETIRFYEREGLLPAPARTQGNFRVYETRHLERLQFIRYCRGLDMSLDEVRVLLRFKDEPEDDCGDVNALLDEHIGHVSRRIKELKSLERELKDLRQRCGVARSADQCGILSGLAEAAQEPTAAPKVRGHLKSIHGH</sequence>
<keyword evidence="1" id="KW-0805">Transcription regulation</keyword>
<evidence type="ECO:0000313" key="7">
    <source>
        <dbReference type="Proteomes" id="UP001606305"/>
    </source>
</evidence>
<dbReference type="PANTHER" id="PTHR30204">
    <property type="entry name" value="REDOX-CYCLING DRUG-SENSING TRANSCRIPTIONAL ACTIVATOR SOXR"/>
    <property type="match status" value="1"/>
</dbReference>
<dbReference type="NCBIfam" id="TIGR02047">
    <property type="entry name" value="CadR-PbrR"/>
    <property type="match status" value="1"/>
</dbReference>
<dbReference type="Proteomes" id="UP001606305">
    <property type="component" value="Unassembled WGS sequence"/>
</dbReference>
<dbReference type="InterPro" id="IPR047057">
    <property type="entry name" value="MerR_fam"/>
</dbReference>
<evidence type="ECO:0000256" key="2">
    <source>
        <dbReference type="ARBA" id="ARBA00023125"/>
    </source>
</evidence>
<keyword evidence="4" id="KW-0175">Coiled coil</keyword>
<evidence type="ECO:0000313" key="6">
    <source>
        <dbReference type="EMBL" id="MFG6458601.1"/>
    </source>
</evidence>
<organism evidence="6 7">
    <name type="scientific">Pelomonas nitida</name>
    <dbReference type="NCBI Taxonomy" id="3299027"/>
    <lineage>
        <taxon>Bacteria</taxon>
        <taxon>Pseudomonadati</taxon>
        <taxon>Pseudomonadota</taxon>
        <taxon>Betaproteobacteria</taxon>
        <taxon>Burkholderiales</taxon>
        <taxon>Sphaerotilaceae</taxon>
        <taxon>Roseateles</taxon>
    </lineage>
</organism>
<dbReference type="PANTHER" id="PTHR30204:SF92">
    <property type="entry name" value="HTH-TYPE TRANSCRIPTIONAL REGULATOR ZNTR"/>
    <property type="match status" value="1"/>
</dbReference>
<dbReference type="SUPFAM" id="SSF46955">
    <property type="entry name" value="Putative DNA-binding domain"/>
    <property type="match status" value="1"/>
</dbReference>
<evidence type="ECO:0000256" key="1">
    <source>
        <dbReference type="ARBA" id="ARBA00023015"/>
    </source>
</evidence>
<proteinExistence type="predicted"/>
<evidence type="ECO:0000256" key="3">
    <source>
        <dbReference type="ARBA" id="ARBA00023163"/>
    </source>
</evidence>
<dbReference type="PRINTS" id="PR00040">
    <property type="entry name" value="HTHMERR"/>
</dbReference>
<feature type="coiled-coil region" evidence="4">
    <location>
        <begin position="91"/>
        <end position="118"/>
    </location>
</feature>
<keyword evidence="2" id="KW-0238">DNA-binding</keyword>
<comment type="caution">
    <text evidence="6">The sequence shown here is derived from an EMBL/GenBank/DDBJ whole genome shotgun (WGS) entry which is preliminary data.</text>
</comment>
<keyword evidence="3" id="KW-0804">Transcription</keyword>
<dbReference type="RefSeq" id="WP_394489738.1">
    <property type="nucleotide sequence ID" value="NZ_JBIGIA010000014.1"/>
</dbReference>
<keyword evidence="7" id="KW-1185">Reference proteome</keyword>
<gene>
    <name evidence="6" type="primary">cadR</name>
    <name evidence="6" type="ORF">ACG00X_17305</name>
</gene>
<dbReference type="EMBL" id="JBIGIA010000014">
    <property type="protein sequence ID" value="MFG6458601.1"/>
    <property type="molecule type" value="Genomic_DNA"/>
</dbReference>
<evidence type="ECO:0000259" key="5">
    <source>
        <dbReference type="PROSITE" id="PS50937"/>
    </source>
</evidence>
<evidence type="ECO:0000256" key="4">
    <source>
        <dbReference type="SAM" id="Coils"/>
    </source>
</evidence>
<dbReference type="CDD" id="cd04784">
    <property type="entry name" value="HTH_CadR-PbrR"/>
    <property type="match status" value="1"/>
</dbReference>
<dbReference type="PROSITE" id="PS50937">
    <property type="entry name" value="HTH_MERR_2"/>
    <property type="match status" value="1"/>
</dbReference>